<dbReference type="RefSeq" id="XP_024343353.1">
    <property type="nucleotide sequence ID" value="XM_024478426.1"/>
</dbReference>
<dbReference type="OrthoDB" id="6359816at2759"/>
<dbReference type="Proteomes" id="UP000194127">
    <property type="component" value="Unassembled WGS sequence"/>
</dbReference>
<feature type="region of interest" description="Disordered" evidence="1">
    <location>
        <begin position="111"/>
        <end position="155"/>
    </location>
</feature>
<evidence type="ECO:0000256" key="1">
    <source>
        <dbReference type="SAM" id="MobiDB-lite"/>
    </source>
</evidence>
<dbReference type="EMBL" id="KZ110592">
    <property type="protein sequence ID" value="OSX66559.1"/>
    <property type="molecule type" value="Genomic_DNA"/>
</dbReference>
<feature type="compositionally biased region" description="Acidic residues" evidence="1">
    <location>
        <begin position="113"/>
        <end position="134"/>
    </location>
</feature>
<dbReference type="STRING" id="670580.A0A1X6ND42"/>
<dbReference type="GeneID" id="36323376"/>
<protein>
    <recommendedName>
        <fullName evidence="4">BTB domain-containing protein</fullName>
    </recommendedName>
</protein>
<dbReference type="AlphaFoldDB" id="A0A1X6ND42"/>
<evidence type="ECO:0000313" key="2">
    <source>
        <dbReference type="EMBL" id="OSX66559.1"/>
    </source>
</evidence>
<evidence type="ECO:0000313" key="3">
    <source>
        <dbReference type="Proteomes" id="UP000194127"/>
    </source>
</evidence>
<name>A0A1X6ND42_9APHY</name>
<organism evidence="2 3">
    <name type="scientific">Postia placenta MAD-698-R-SB12</name>
    <dbReference type="NCBI Taxonomy" id="670580"/>
    <lineage>
        <taxon>Eukaryota</taxon>
        <taxon>Fungi</taxon>
        <taxon>Dikarya</taxon>
        <taxon>Basidiomycota</taxon>
        <taxon>Agaricomycotina</taxon>
        <taxon>Agaricomycetes</taxon>
        <taxon>Polyporales</taxon>
        <taxon>Adustoporiaceae</taxon>
        <taxon>Rhodonia</taxon>
    </lineage>
</organism>
<proteinExistence type="predicted"/>
<gene>
    <name evidence="2" type="ORF">POSPLADRAFT_1043960</name>
</gene>
<evidence type="ECO:0008006" key="4">
    <source>
        <dbReference type="Google" id="ProtNLM"/>
    </source>
</evidence>
<accession>A0A1X6ND42</accession>
<keyword evidence="3" id="KW-1185">Reference proteome</keyword>
<sequence>MSASAALTLKTIPRKHPVVDMTASSRKSAVELAMKESMHSVSFLDVKFFAFSRRQFSEDGTVRVDKPQHVLAISSVLREVEYFDKLLSGGFAESNGRASVDAAFPEDQAPYTDEYDYESDSDLEDDELEPELEEMASQSRRAGKQRDTSSGVQSASYGGQCQRIVIKDAAYHTWRAFVFYLYFKKVNFLPLKSEDPQARVAALTQALDDPEAIPPCSPKSMYRLAEKVIYLLYG</sequence>
<reference evidence="2 3" key="1">
    <citation type="submission" date="2017-04" db="EMBL/GenBank/DDBJ databases">
        <title>Genome Sequence of the Model Brown-Rot Fungus Postia placenta SB12.</title>
        <authorList>
            <consortium name="DOE Joint Genome Institute"/>
            <person name="Gaskell J."/>
            <person name="Kersten P."/>
            <person name="Larrondo L.F."/>
            <person name="Canessa P."/>
            <person name="Martinez D."/>
            <person name="Hibbett D."/>
            <person name="Schmoll M."/>
            <person name="Kubicek C.P."/>
            <person name="Martinez A.T."/>
            <person name="Yadav J."/>
            <person name="Master E."/>
            <person name="Magnuson J.K."/>
            <person name="James T."/>
            <person name="Yaver D."/>
            <person name="Berka R."/>
            <person name="Labutti K."/>
            <person name="Lipzen A."/>
            <person name="Aerts A."/>
            <person name="Barry K."/>
            <person name="Henrissat B."/>
            <person name="Blanchette R."/>
            <person name="Grigoriev I."/>
            <person name="Cullen D."/>
        </authorList>
    </citation>
    <scope>NUCLEOTIDE SEQUENCE [LARGE SCALE GENOMIC DNA]</scope>
    <source>
        <strain evidence="2 3">MAD-698-R-SB12</strain>
    </source>
</reference>